<dbReference type="InterPro" id="IPR036388">
    <property type="entry name" value="WH-like_DNA-bd_sf"/>
</dbReference>
<dbReference type="Gene3D" id="1.10.10.10">
    <property type="entry name" value="Winged helix-like DNA-binding domain superfamily/Winged helix DNA-binding domain"/>
    <property type="match status" value="1"/>
</dbReference>
<dbReference type="InterPro" id="IPR029016">
    <property type="entry name" value="GAF-like_dom_sf"/>
</dbReference>
<protein>
    <submittedName>
        <fullName evidence="7">IclR family transcriptional regulator</fullName>
    </submittedName>
</protein>
<dbReference type="AlphaFoldDB" id="A0AAW6LVN1"/>
<dbReference type="GO" id="GO:0003677">
    <property type="term" value="F:DNA binding"/>
    <property type="evidence" value="ECO:0007669"/>
    <property type="project" value="UniProtKB-KW"/>
</dbReference>
<feature type="compositionally biased region" description="Pro residues" evidence="4">
    <location>
        <begin position="267"/>
        <end position="277"/>
    </location>
</feature>
<dbReference type="Pfam" id="PF01614">
    <property type="entry name" value="IclR_C"/>
    <property type="match status" value="1"/>
</dbReference>
<sequence length="277" mass="29407">MDVGLTDKRLHNSSIDRTLAIFDAFTSGNTSGPLRIAQVSERTGMPKSTVHRLLAAMVAHGYVAKSGIHYRLAERTFELGSRAQVGRIRDLRATASPYIADLFTATRQTIHLAVLSGTEVLYLEKLSGLSAHPHIPTRAGSRRPAHATAVGKALIAFGEEDARISMSGHLPRLTAYTISNSIGMRQSISRIRDSGIAIDNEESFLGITCIAAPVMDPASGSAVAAISIVGSVSGTHPVRHKSALVRTAEQLSTALRAQPGVHADTNPVPPRPAARSV</sequence>
<feature type="domain" description="HTH iclR-type" evidence="5">
    <location>
        <begin position="12"/>
        <end position="81"/>
    </location>
</feature>
<evidence type="ECO:0000256" key="3">
    <source>
        <dbReference type="ARBA" id="ARBA00023163"/>
    </source>
</evidence>
<dbReference type="SUPFAM" id="SSF46785">
    <property type="entry name" value="Winged helix' DNA-binding domain"/>
    <property type="match status" value="1"/>
</dbReference>
<evidence type="ECO:0000256" key="2">
    <source>
        <dbReference type="ARBA" id="ARBA00023125"/>
    </source>
</evidence>
<feature type="region of interest" description="Disordered" evidence="4">
    <location>
        <begin position="255"/>
        <end position="277"/>
    </location>
</feature>
<dbReference type="Pfam" id="PF09339">
    <property type="entry name" value="HTH_IclR"/>
    <property type="match status" value="1"/>
</dbReference>
<dbReference type="InterPro" id="IPR050707">
    <property type="entry name" value="HTH_MetabolicPath_Reg"/>
</dbReference>
<dbReference type="PANTHER" id="PTHR30136">
    <property type="entry name" value="HELIX-TURN-HELIX TRANSCRIPTIONAL REGULATOR, ICLR FAMILY"/>
    <property type="match status" value="1"/>
</dbReference>
<dbReference type="GO" id="GO:0045892">
    <property type="term" value="P:negative regulation of DNA-templated transcription"/>
    <property type="evidence" value="ECO:0007669"/>
    <property type="project" value="TreeGrafter"/>
</dbReference>
<dbReference type="SMART" id="SM00346">
    <property type="entry name" value="HTH_ICLR"/>
    <property type="match status" value="1"/>
</dbReference>
<keyword evidence="3" id="KW-0804">Transcription</keyword>
<dbReference type="InterPro" id="IPR036390">
    <property type="entry name" value="WH_DNA-bd_sf"/>
</dbReference>
<name>A0AAW6LVN1_RHOSG</name>
<evidence type="ECO:0000259" key="6">
    <source>
        <dbReference type="PROSITE" id="PS51078"/>
    </source>
</evidence>
<dbReference type="InterPro" id="IPR014757">
    <property type="entry name" value="Tscrpt_reg_IclR_C"/>
</dbReference>
<feature type="domain" description="IclR-ED" evidence="6">
    <location>
        <begin position="75"/>
        <end position="257"/>
    </location>
</feature>
<dbReference type="RefSeq" id="WP_275232835.1">
    <property type="nucleotide sequence ID" value="NZ_JARDXE010000026.1"/>
</dbReference>
<dbReference type="Proteomes" id="UP001217325">
    <property type="component" value="Unassembled WGS sequence"/>
</dbReference>
<organism evidence="7 8">
    <name type="scientific">Rhodococcus qingshengii</name>
    <dbReference type="NCBI Taxonomy" id="334542"/>
    <lineage>
        <taxon>Bacteria</taxon>
        <taxon>Bacillati</taxon>
        <taxon>Actinomycetota</taxon>
        <taxon>Actinomycetes</taxon>
        <taxon>Mycobacteriales</taxon>
        <taxon>Nocardiaceae</taxon>
        <taxon>Rhodococcus</taxon>
        <taxon>Rhodococcus erythropolis group</taxon>
    </lineage>
</organism>
<dbReference type="EMBL" id="JARDXE010000026">
    <property type="protein sequence ID" value="MDE8649311.1"/>
    <property type="molecule type" value="Genomic_DNA"/>
</dbReference>
<accession>A0AAW6LVN1</accession>
<dbReference type="SUPFAM" id="SSF55781">
    <property type="entry name" value="GAF domain-like"/>
    <property type="match status" value="1"/>
</dbReference>
<evidence type="ECO:0000259" key="5">
    <source>
        <dbReference type="PROSITE" id="PS51077"/>
    </source>
</evidence>
<dbReference type="PROSITE" id="PS51077">
    <property type="entry name" value="HTH_ICLR"/>
    <property type="match status" value="1"/>
</dbReference>
<evidence type="ECO:0000313" key="7">
    <source>
        <dbReference type="EMBL" id="MDE8649311.1"/>
    </source>
</evidence>
<dbReference type="GO" id="GO:0003700">
    <property type="term" value="F:DNA-binding transcription factor activity"/>
    <property type="evidence" value="ECO:0007669"/>
    <property type="project" value="TreeGrafter"/>
</dbReference>
<keyword evidence="1" id="KW-0805">Transcription regulation</keyword>
<dbReference type="PROSITE" id="PS51078">
    <property type="entry name" value="ICLR_ED"/>
    <property type="match status" value="1"/>
</dbReference>
<gene>
    <name evidence="7" type="ORF">PXH69_30500</name>
</gene>
<keyword evidence="2" id="KW-0238">DNA-binding</keyword>
<proteinExistence type="predicted"/>
<evidence type="ECO:0000256" key="4">
    <source>
        <dbReference type="SAM" id="MobiDB-lite"/>
    </source>
</evidence>
<dbReference type="InterPro" id="IPR005471">
    <property type="entry name" value="Tscrpt_reg_IclR_N"/>
</dbReference>
<comment type="caution">
    <text evidence="7">The sequence shown here is derived from an EMBL/GenBank/DDBJ whole genome shotgun (WGS) entry which is preliminary data.</text>
</comment>
<evidence type="ECO:0000256" key="1">
    <source>
        <dbReference type="ARBA" id="ARBA00023015"/>
    </source>
</evidence>
<reference evidence="7" key="1">
    <citation type="submission" date="2023-02" db="EMBL/GenBank/DDBJ databases">
        <title>A novel hydrolase synthesized by Rhodococcus erythropolis HQ is responsible for the detoxification of Zearalenone.</title>
        <authorList>
            <person name="Hu J."/>
            <person name="Xu J."/>
        </authorList>
    </citation>
    <scope>NUCLEOTIDE SEQUENCE</scope>
    <source>
        <strain evidence="7">HQ</strain>
    </source>
</reference>
<dbReference type="Gene3D" id="3.30.450.40">
    <property type="match status" value="1"/>
</dbReference>
<evidence type="ECO:0000313" key="8">
    <source>
        <dbReference type="Proteomes" id="UP001217325"/>
    </source>
</evidence>
<dbReference type="PANTHER" id="PTHR30136:SF24">
    <property type="entry name" value="HTH-TYPE TRANSCRIPTIONAL REPRESSOR ALLR"/>
    <property type="match status" value="1"/>
</dbReference>